<reference evidence="4" key="1">
    <citation type="submission" date="2015-01" db="EMBL/GenBank/DDBJ databases">
        <title>The Genome Sequence of Cryptococcus gattii MMRL2647.</title>
        <authorList>
            <consortium name="The Broad Institute Genomics Platform"/>
            <person name="Cuomo C."/>
            <person name="Litvintseva A."/>
            <person name="Chen Y."/>
            <person name="Heitman J."/>
            <person name="Sun S."/>
            <person name="Springer D."/>
            <person name="Dromer F."/>
            <person name="Young S."/>
            <person name="Zeng Q."/>
            <person name="Gargeya S."/>
            <person name="Abouelleil A."/>
            <person name="Alvarado L."/>
            <person name="Chapman S.B."/>
            <person name="Gainer-Dewar J."/>
            <person name="Goldberg J."/>
            <person name="Griggs A."/>
            <person name="Gujja S."/>
            <person name="Hansen M."/>
            <person name="Howarth C."/>
            <person name="Imamovic A."/>
            <person name="Larimer J."/>
            <person name="Murphy C."/>
            <person name="Naylor J."/>
            <person name="Pearson M."/>
            <person name="Priest M."/>
            <person name="Roberts A."/>
            <person name="Saif S."/>
            <person name="Shea T."/>
            <person name="Sykes S."/>
            <person name="Wortman J."/>
            <person name="Nusbaum C."/>
            <person name="Birren B."/>
        </authorList>
    </citation>
    <scope>NUCLEOTIDE SEQUENCE [LARGE SCALE GENOMIC DNA]</scope>
    <source>
        <strain evidence="4">IND107</strain>
    </source>
</reference>
<gene>
    <name evidence="3" type="ORF">I308_103291</name>
</gene>
<evidence type="ECO:0000313" key="3">
    <source>
        <dbReference type="EMBL" id="KAL0249988.1"/>
    </source>
</evidence>
<keyword evidence="2" id="KW-0472">Membrane</keyword>
<evidence type="ECO:0000256" key="2">
    <source>
        <dbReference type="SAM" id="Phobius"/>
    </source>
</evidence>
<accession>A0ABR3BV63</accession>
<proteinExistence type="predicted"/>
<feature type="compositionally biased region" description="Basic residues" evidence="1">
    <location>
        <begin position="89"/>
        <end position="105"/>
    </location>
</feature>
<feature type="region of interest" description="Disordered" evidence="1">
    <location>
        <begin position="881"/>
        <end position="925"/>
    </location>
</feature>
<comment type="caution">
    <text evidence="3">The sequence shown here is derived from an EMBL/GenBank/DDBJ whole genome shotgun (WGS) entry which is preliminary data.</text>
</comment>
<organism evidence="3 4">
    <name type="scientific">Cryptococcus tetragattii IND107</name>
    <dbReference type="NCBI Taxonomy" id="1296105"/>
    <lineage>
        <taxon>Eukaryota</taxon>
        <taxon>Fungi</taxon>
        <taxon>Dikarya</taxon>
        <taxon>Basidiomycota</taxon>
        <taxon>Agaricomycotina</taxon>
        <taxon>Tremellomycetes</taxon>
        <taxon>Tremellales</taxon>
        <taxon>Cryptococcaceae</taxon>
        <taxon>Cryptococcus</taxon>
        <taxon>Cryptococcus gattii species complex</taxon>
    </lineage>
</organism>
<feature type="compositionally biased region" description="Polar residues" evidence="1">
    <location>
        <begin position="881"/>
        <end position="890"/>
    </location>
</feature>
<feature type="transmembrane region" description="Helical" evidence="2">
    <location>
        <begin position="20"/>
        <end position="37"/>
    </location>
</feature>
<protein>
    <submittedName>
        <fullName evidence="3">Uncharacterized protein</fullName>
    </submittedName>
</protein>
<keyword evidence="2" id="KW-1133">Transmembrane helix</keyword>
<evidence type="ECO:0000256" key="1">
    <source>
        <dbReference type="SAM" id="MobiDB-lite"/>
    </source>
</evidence>
<dbReference type="RefSeq" id="XP_066614175.1">
    <property type="nucleotide sequence ID" value="XM_066757791.1"/>
</dbReference>
<dbReference type="GeneID" id="91990147"/>
<name>A0ABR3BV63_9TREE</name>
<feature type="compositionally biased region" description="Basic residues" evidence="1">
    <location>
        <begin position="132"/>
        <end position="152"/>
    </location>
</feature>
<sequence length="950" mass="106140">MVEVHSSRVAIRTSVKSAQSLVVVFFLVLLLYIFLFSKGDDKNKTSLVQHERILGHRGRSSAGGDRGFKDSGEQFSANESDTDASVSSPKHHKDHKKSKPKKKSNSKTTSSATLSDSSQPASSPRSDGNHQNPKKKRDKSSSKSKKSKRKKNKEKEKLEWLQPSSVPPLSPVPDHRSASPARSIIRKRGSDDSLPPSPNTATGNRIRWVDYQGQSPHEVTKHVRKWQDYVGVTNQTTKGSFRNAPVEKKEKWETHQKILVNPAEWSVKELRRKGKLEEGLLEAMERAEEISMAKPADPLWSKALQDKWDEHLGPVPTIAMLMAQRFGKHISPDNMALLAGTMTMRADKAPSLDKKRSYSKFVESIGVDKEDPLYPYKVVLAWYCDTFRCKHYSERMGICDEPVKMVSHEKLGPTAQMLGWMEYLGRLNMTQRLFVGLDLSGLAMRAQAMREGEGYRLDLTIFLPGGPPSSVDDIAKDWSNRMDQSAKAFRTVHLELAKMFDKTKDDMIYRDPFIRRRLIFRPGWTLKGVNSGTLDRPVPEASIAQRQLVTRVARVVELPVDINDRVPPVLRKPTGNVRKALSRLAPGEVCFQSIRQYSWDKSTVTAENSTFNSVTFWIAWSFSGEKIQYSKSTDVEQDQRAHDFVRSIDLGGYIPIHIANPPKFLRTGGFPALEVLLLSYIPKNQIGATVDLILEPIFGLLQELEKSRQSSRHLYDRPSRLKLFISVADVRVAQELILELDGRLAQEGRQYLASGSSLEQAIEIMAELALKALGEIYLVDESKSVEIGEGKLPKGIPLNYDVGRAVQVLRDPRAIQRPPQVGIIPGILQNNSTMQTSPTGQSPLLYKEHTRMRPSPESPAVVPSTPSTFITPSHFSGILVNSSGGPSTEAKQIAAPEEKRDSPLGGMRSHYPPPPSIEEVPDEDDVPIESNRFSRLNSIEKIFNGGGGGN</sequence>
<reference evidence="3 4" key="2">
    <citation type="submission" date="2024-01" db="EMBL/GenBank/DDBJ databases">
        <title>Comparative genomics of Cryptococcus and Kwoniella reveals pathogenesis evolution and contrasting modes of karyotype evolution via chromosome fusion or intercentromeric recombination.</title>
        <authorList>
            <person name="Coelho M.A."/>
            <person name="David-Palma M."/>
            <person name="Shea T."/>
            <person name="Bowers K."/>
            <person name="Mcginley-Smith S."/>
            <person name="Mohammad A.W."/>
            <person name="Gnirke A."/>
            <person name="Yurkov A.M."/>
            <person name="Nowrousian M."/>
            <person name="Sun S."/>
            <person name="Cuomo C.A."/>
            <person name="Heitman J."/>
        </authorList>
    </citation>
    <scope>NUCLEOTIDE SEQUENCE [LARGE SCALE GENOMIC DNA]</scope>
    <source>
        <strain evidence="3 4">IND107</strain>
    </source>
</reference>
<dbReference type="EMBL" id="ATAM02000005">
    <property type="protein sequence ID" value="KAL0249988.1"/>
    <property type="molecule type" value="Genomic_DNA"/>
</dbReference>
<feature type="compositionally biased region" description="Low complexity" evidence="1">
    <location>
        <begin position="106"/>
        <end position="126"/>
    </location>
</feature>
<evidence type="ECO:0000313" key="4">
    <source>
        <dbReference type="Proteomes" id="UP000054399"/>
    </source>
</evidence>
<dbReference type="Proteomes" id="UP000054399">
    <property type="component" value="Unassembled WGS sequence"/>
</dbReference>
<feature type="region of interest" description="Disordered" evidence="1">
    <location>
        <begin position="57"/>
        <end position="204"/>
    </location>
</feature>
<keyword evidence="2" id="KW-0812">Transmembrane</keyword>
<keyword evidence="4" id="KW-1185">Reference proteome</keyword>